<evidence type="ECO:0000313" key="5">
    <source>
        <dbReference type="Proteomes" id="UP000799778"/>
    </source>
</evidence>
<gene>
    <name evidence="4" type="ORF">BU24DRAFT_429418</name>
</gene>
<dbReference type="Gene3D" id="2.40.70.10">
    <property type="entry name" value="Acid Proteases"/>
    <property type="match status" value="1"/>
</dbReference>
<dbReference type="Proteomes" id="UP000799778">
    <property type="component" value="Unassembled WGS sequence"/>
</dbReference>
<feature type="compositionally biased region" description="Basic and acidic residues" evidence="1">
    <location>
        <begin position="471"/>
        <end position="480"/>
    </location>
</feature>
<dbReference type="AlphaFoldDB" id="A0A6A5X603"/>
<dbReference type="GeneID" id="54287125"/>
<feature type="compositionally biased region" description="Polar residues" evidence="1">
    <location>
        <begin position="624"/>
        <end position="636"/>
    </location>
</feature>
<keyword evidence="2" id="KW-0472">Membrane</keyword>
<evidence type="ECO:0000313" key="4">
    <source>
        <dbReference type="EMBL" id="KAF2008408.1"/>
    </source>
</evidence>
<feature type="compositionally biased region" description="Basic and acidic residues" evidence="1">
    <location>
        <begin position="718"/>
        <end position="737"/>
    </location>
</feature>
<keyword evidence="2" id="KW-0812">Transmembrane</keyword>
<keyword evidence="4" id="KW-0645">Protease</keyword>
<dbReference type="GO" id="GO:0006508">
    <property type="term" value="P:proteolysis"/>
    <property type="evidence" value="ECO:0007669"/>
    <property type="project" value="UniProtKB-KW"/>
</dbReference>
<keyword evidence="5" id="KW-1185">Reference proteome</keyword>
<feature type="transmembrane region" description="Helical" evidence="2">
    <location>
        <begin position="439"/>
        <end position="462"/>
    </location>
</feature>
<dbReference type="SUPFAM" id="SSF50630">
    <property type="entry name" value="Acid proteases"/>
    <property type="match status" value="1"/>
</dbReference>
<dbReference type="GO" id="GO:0008233">
    <property type="term" value="F:peptidase activity"/>
    <property type="evidence" value="ECO:0007669"/>
    <property type="project" value="UniProtKB-KW"/>
</dbReference>
<proteinExistence type="predicted"/>
<feature type="region of interest" description="Disordered" evidence="1">
    <location>
        <begin position="533"/>
        <end position="554"/>
    </location>
</feature>
<evidence type="ECO:0000259" key="3">
    <source>
        <dbReference type="PROSITE" id="PS51767"/>
    </source>
</evidence>
<feature type="region of interest" description="Disordered" evidence="1">
    <location>
        <begin position="471"/>
        <end position="515"/>
    </location>
</feature>
<dbReference type="PROSITE" id="PS51767">
    <property type="entry name" value="PEPTIDASE_A1"/>
    <property type="match status" value="1"/>
</dbReference>
<feature type="domain" description="Peptidase A1" evidence="3">
    <location>
        <begin position="34"/>
        <end position="399"/>
    </location>
</feature>
<dbReference type="OrthoDB" id="4074350at2759"/>
<dbReference type="EMBL" id="ML978084">
    <property type="protein sequence ID" value="KAF2008408.1"/>
    <property type="molecule type" value="Genomic_DNA"/>
</dbReference>
<accession>A0A6A5X603</accession>
<feature type="region of interest" description="Disordered" evidence="1">
    <location>
        <begin position="605"/>
        <end position="737"/>
    </location>
</feature>
<dbReference type="RefSeq" id="XP_033376747.1">
    <property type="nucleotide sequence ID" value="XM_033529728.1"/>
</dbReference>
<keyword evidence="4" id="KW-0378">Hydrolase</keyword>
<feature type="compositionally biased region" description="Polar residues" evidence="1">
    <location>
        <begin position="572"/>
        <end position="581"/>
    </location>
</feature>
<dbReference type="Pfam" id="PF00026">
    <property type="entry name" value="Asp"/>
    <property type="match status" value="1"/>
</dbReference>
<evidence type="ECO:0000256" key="1">
    <source>
        <dbReference type="SAM" id="MobiDB-lite"/>
    </source>
</evidence>
<dbReference type="InterPro" id="IPR021109">
    <property type="entry name" value="Peptidase_aspartic_dom_sf"/>
</dbReference>
<feature type="region of interest" description="Disordered" evidence="1">
    <location>
        <begin position="567"/>
        <end position="586"/>
    </location>
</feature>
<keyword evidence="2" id="KW-1133">Transmembrane helix</keyword>
<dbReference type="CDD" id="cd12087">
    <property type="entry name" value="TM_EGFR-like"/>
    <property type="match status" value="1"/>
</dbReference>
<name>A0A6A5X603_9PLEO</name>
<feature type="compositionally biased region" description="Polar residues" evidence="1">
    <location>
        <begin position="653"/>
        <end position="663"/>
    </location>
</feature>
<reference evidence="4" key="1">
    <citation type="journal article" date="2020" name="Stud. Mycol.">
        <title>101 Dothideomycetes genomes: a test case for predicting lifestyles and emergence of pathogens.</title>
        <authorList>
            <person name="Haridas S."/>
            <person name="Albert R."/>
            <person name="Binder M."/>
            <person name="Bloem J."/>
            <person name="Labutti K."/>
            <person name="Salamov A."/>
            <person name="Andreopoulos B."/>
            <person name="Baker S."/>
            <person name="Barry K."/>
            <person name="Bills G."/>
            <person name="Bluhm B."/>
            <person name="Cannon C."/>
            <person name="Castanera R."/>
            <person name="Culley D."/>
            <person name="Daum C."/>
            <person name="Ezra D."/>
            <person name="Gonzalez J."/>
            <person name="Henrissat B."/>
            <person name="Kuo A."/>
            <person name="Liang C."/>
            <person name="Lipzen A."/>
            <person name="Lutzoni F."/>
            <person name="Magnuson J."/>
            <person name="Mondo S."/>
            <person name="Nolan M."/>
            <person name="Ohm R."/>
            <person name="Pangilinan J."/>
            <person name="Park H.-J."/>
            <person name="Ramirez L."/>
            <person name="Alfaro M."/>
            <person name="Sun H."/>
            <person name="Tritt A."/>
            <person name="Yoshinaga Y."/>
            <person name="Zwiers L.-H."/>
            <person name="Turgeon B."/>
            <person name="Goodwin S."/>
            <person name="Spatafora J."/>
            <person name="Crous P."/>
            <person name="Grigoriev I."/>
        </authorList>
    </citation>
    <scope>NUCLEOTIDE SEQUENCE</scope>
    <source>
        <strain evidence="4">CBS 175.79</strain>
    </source>
</reference>
<dbReference type="PANTHER" id="PTHR16861:SF4">
    <property type="entry name" value="SH3 DOMAIN PROTEIN (AFU_ORTHOLOGUE AFUA_1G13610)"/>
    <property type="match status" value="1"/>
</dbReference>
<organism evidence="4 5">
    <name type="scientific">Aaosphaeria arxii CBS 175.79</name>
    <dbReference type="NCBI Taxonomy" id="1450172"/>
    <lineage>
        <taxon>Eukaryota</taxon>
        <taxon>Fungi</taxon>
        <taxon>Dikarya</taxon>
        <taxon>Ascomycota</taxon>
        <taxon>Pezizomycotina</taxon>
        <taxon>Dothideomycetes</taxon>
        <taxon>Pleosporomycetidae</taxon>
        <taxon>Pleosporales</taxon>
        <taxon>Pleosporales incertae sedis</taxon>
        <taxon>Aaosphaeria</taxon>
    </lineage>
</organism>
<sequence length="737" mass="79865">MYSKRAEETQPIPLPKPIVWPSSGKWDGNDGKWSSFTLNVGATQEDLNGGHNFRVLPFTYSSLTLLPSQQSWCNTDCAAARGVEPFKSKQPLGFVPDPATWNEKGQSELPLPSWWTGSQFNNTGNPNGTYGFGTVGLGPSSPDSPMIGDVWVVQFNSRDFFMGSFGLGIDAVKQGGVSSVSFLRTLLMNSGGLGTAYGYSAGASYKHNDRGVPGHLVLGGYDRARFIDQTANISFTPSAGSILLVGVQSIIYRPDPDVQVRSSSFTADTLTFNAAIDSTLPYLTLPEEICDRFEEEFQLDYDEDEKFYKISDSAHRYNLNQNATVTFQIGQSKDNSDRSAKIALPYAAFVMNASEPLFENSTRYFPLKRSIDGKNVLGRTFLQEAYLIVDYERATFTVAPAAWPDPAPSSTIVTILSTSYTNTSVPAPSPKNNGLAPGAIAGIVVGILAALGLIAVGVFLWWRRRRAQKPSEETLEKTSDFDTTQAGDQVKARRVSELDSEPPNSPRPSFVPTYYDPHNKDHVPFPAITEMESPPAELYSPPPPDSAAGTPGSERADYFIVGNKVRRRGATRESSGNNTPGTPGVGMIAELPGDDGKFMVDGQHFDEMASPTSSPIIPALPTHNRGQSDSTLQNNIDGVLAGSKDQQDPVDPSVTTTRDTSPGVSPVPLAHRRALRDRDGSPGISPEPGLERRPSHTRGLSDSTVQSDSTGISGPTPQEREAWEKEKDDGPRRPLSN</sequence>
<dbReference type="InterPro" id="IPR033121">
    <property type="entry name" value="PEPTIDASE_A1"/>
</dbReference>
<feature type="compositionally biased region" description="Polar residues" evidence="1">
    <location>
        <begin position="698"/>
        <end position="716"/>
    </location>
</feature>
<protein>
    <submittedName>
        <fullName evidence="4">Acid protease</fullName>
    </submittedName>
</protein>
<dbReference type="PANTHER" id="PTHR16861">
    <property type="entry name" value="GLYCOPROTEIN 38"/>
    <property type="match status" value="1"/>
</dbReference>
<evidence type="ECO:0000256" key="2">
    <source>
        <dbReference type="SAM" id="Phobius"/>
    </source>
</evidence>